<dbReference type="EMBL" id="CP013655">
    <property type="protein sequence ID" value="ALS36486.1"/>
    <property type="molecule type" value="Genomic_DNA"/>
</dbReference>
<evidence type="ECO:0000313" key="2">
    <source>
        <dbReference type="Proteomes" id="UP000067523"/>
    </source>
</evidence>
<sequence>MHKIKVRKIGNSLGIILPKDSGIIEGESLVYQKIGNIIQLDLSEAQKEYDRCLIEEGFADFEKGNIVTEAKIMEEFQHYGWGDQS</sequence>
<keyword evidence="2" id="KW-1185">Reference proteome</keyword>
<dbReference type="Proteomes" id="UP000067523">
    <property type="component" value="Chromosome"/>
</dbReference>
<name>A0A0U2WMM1_9ENTE</name>
<dbReference type="RefSeq" id="WP_208929728.1">
    <property type="nucleotide sequence ID" value="NZ_CP013655.1"/>
</dbReference>
<dbReference type="AlphaFoldDB" id="A0A0U2WMM1"/>
<protein>
    <submittedName>
        <fullName evidence="1">AbrB family transcriptional regulator</fullName>
    </submittedName>
</protein>
<evidence type="ECO:0000313" key="1">
    <source>
        <dbReference type="EMBL" id="ALS36486.1"/>
    </source>
</evidence>
<dbReference type="KEGG" id="erx:ATZ35_04715"/>
<gene>
    <name evidence="1" type="ORF">ATZ35_04715</name>
</gene>
<proteinExistence type="predicted"/>
<reference evidence="2" key="1">
    <citation type="submission" date="2015-12" db="EMBL/GenBank/DDBJ databases">
        <authorList>
            <person name="Lauer A."/>
            <person name="Humrighouse B."/>
            <person name="Loparev V."/>
            <person name="Shewmaker P.L."/>
            <person name="Whitney A.M."/>
            <person name="McLaughlin R.W."/>
        </authorList>
    </citation>
    <scope>NUCLEOTIDE SEQUENCE [LARGE SCALE GENOMIC DNA]</scope>
    <source>
        <strain evidence="2">LMG 26678</strain>
    </source>
</reference>
<organism evidence="1 2">
    <name type="scientific">Enterococcus rotai</name>
    <dbReference type="NCBI Taxonomy" id="118060"/>
    <lineage>
        <taxon>Bacteria</taxon>
        <taxon>Bacillati</taxon>
        <taxon>Bacillota</taxon>
        <taxon>Bacilli</taxon>
        <taxon>Lactobacillales</taxon>
        <taxon>Enterococcaceae</taxon>
        <taxon>Enterococcus</taxon>
    </lineage>
</organism>
<dbReference type="STRING" id="118060.ATZ35_04715"/>
<accession>A0A0U2WMM1</accession>